<dbReference type="EMBL" id="KI913967">
    <property type="protein sequence ID" value="ETV99270.1"/>
    <property type="molecule type" value="Genomic_DNA"/>
</dbReference>
<dbReference type="GeneID" id="20085060"/>
<evidence type="ECO:0000313" key="1">
    <source>
        <dbReference type="EMBL" id="ETV99270.1"/>
    </source>
</evidence>
<dbReference type="AlphaFoldDB" id="A0A024TYM8"/>
<dbReference type="VEuPathDB" id="FungiDB:H310_08010"/>
<proteinExistence type="predicted"/>
<sequence length="166" mass="18954">MVDENFANERLMVHARREKRHANFSTMRGRLRVQDVLNKDMNENIAMVKVFQARHGVFHAERDAFQRGFLHAVNVWGKVSSRQLVMKDEESECIHGASKTHTIYEMGQLANLNHCQRSKFSCLLGRGVRHVVGGDQFHAEVLNAMCGDQLILELALQQATRRLLGS</sequence>
<organism evidence="1">
    <name type="scientific">Aphanomyces invadans</name>
    <dbReference type="NCBI Taxonomy" id="157072"/>
    <lineage>
        <taxon>Eukaryota</taxon>
        <taxon>Sar</taxon>
        <taxon>Stramenopiles</taxon>
        <taxon>Oomycota</taxon>
        <taxon>Saprolegniomycetes</taxon>
        <taxon>Saprolegniales</taxon>
        <taxon>Verrucalvaceae</taxon>
        <taxon>Aphanomyces</taxon>
    </lineage>
</organism>
<accession>A0A024TYM8</accession>
<dbReference type="RefSeq" id="XP_008871826.1">
    <property type="nucleotide sequence ID" value="XM_008873604.1"/>
</dbReference>
<dbReference type="EMBL" id="KI913967">
    <property type="protein sequence ID" value="ETV99269.1"/>
    <property type="molecule type" value="Genomic_DNA"/>
</dbReference>
<name>A0A024TYM8_9STRA</name>
<gene>
    <name evidence="1" type="ORF">H310_08010</name>
</gene>
<reference evidence="1" key="1">
    <citation type="submission" date="2013-12" db="EMBL/GenBank/DDBJ databases">
        <title>The Genome Sequence of Aphanomyces invadans NJM9701.</title>
        <authorList>
            <consortium name="The Broad Institute Genomics Platform"/>
            <person name="Russ C."/>
            <person name="Tyler B."/>
            <person name="van West P."/>
            <person name="Dieguez-Uribeondo J."/>
            <person name="Young S.K."/>
            <person name="Zeng Q."/>
            <person name="Gargeya S."/>
            <person name="Fitzgerald M."/>
            <person name="Abouelleil A."/>
            <person name="Alvarado L."/>
            <person name="Chapman S.B."/>
            <person name="Gainer-Dewar J."/>
            <person name="Goldberg J."/>
            <person name="Griggs A."/>
            <person name="Gujja S."/>
            <person name="Hansen M."/>
            <person name="Howarth C."/>
            <person name="Imamovic A."/>
            <person name="Ireland A."/>
            <person name="Larimer J."/>
            <person name="McCowan C."/>
            <person name="Murphy C."/>
            <person name="Pearson M."/>
            <person name="Poon T.W."/>
            <person name="Priest M."/>
            <person name="Roberts A."/>
            <person name="Saif S."/>
            <person name="Shea T."/>
            <person name="Sykes S."/>
            <person name="Wortman J."/>
            <person name="Nusbaum C."/>
            <person name="Birren B."/>
        </authorList>
    </citation>
    <scope>NUCLEOTIDE SEQUENCE [LARGE SCALE GENOMIC DNA]</scope>
    <source>
        <strain evidence="1">NJM9701</strain>
    </source>
</reference>
<protein>
    <submittedName>
        <fullName evidence="1">Uncharacterized protein</fullName>
    </submittedName>
</protein>
<dbReference type="RefSeq" id="XP_008871825.1">
    <property type="nucleotide sequence ID" value="XM_008873603.1"/>
</dbReference>